<keyword evidence="2" id="KW-1185">Reference proteome</keyword>
<sequence length="945" mass="106071">MEDFPATVRRMQSTDALERMAGLDELVQMPVVEIIHSGPIFPAACSAVVGLFLDVGIQGERSDNAARAKRVMFELMNQVEDAAQFLELYWAVLEFMGAHLEAGDLFLDRHSVCGSTDAHTIAVLDSFRILHELLCCVMRHWVYFSAESLARLLYSTFWLLTMYSKTESEVEAKKINPLWMLCLLDDSPVQWFKQWLLNCPNPQQLFVALDGTGFIADLLQFLSRFVYEHVGVFVFGIQIIVTTPKPSEENDTVIYNEQWANSICCSTAAYAQESHFGDLLPGLLKVWHSRFIVMHRRADCFFFSVQIIELCLADQQPRIYSTTQNEEKNAWFPFRQPKNATEVCQLVSHSILKRVQCGTLSSADVQLSGQWILQMVLSSKYLLPAATQLPDLDLMKLVFQLCKRILQSTLQKDPQRALAGCENRILSLTMSALALPDAFKAAKETGVVNELWKAISLLPARHEDNDRLDTCDYSLATLWNSVSGIRFMHGMPPMNHFVCEWHRVATFNCIKLLGYLSLPVYAKQFFCLEDVQVTMTSLVAKLQESTDFTMALNSPDDEWPALIREEMKRLQLMRCYLSTQYASSSLLSIGNSPLLGFIARTLASHKLGACMSSCHAEDTCCVAFQLALSLISSVPAMLECSSLFSELKLLDLDAKSAPQRDLLYSGCEAIGSCSLLEKQFCYEYEFIGGSSEKLPRCELFMFDKYSRQYSTIDDSLNTICSDGISAFALTLQNKILQAIEDGVHAGLSTPMDFVLISQASWELINELETGSMVSSSLTKSKSMAAFTGIFAKLMHNLVMSSRSRLGPLVDTDDVCSVRNDESFFPADSQRKLMNRLYKNYARELSLDASPTLLHCVVKKFGVAAMDCFSITVLMILHPVYDEPDILLFLSRCIRSQSAKYLWSNSVLQSCNGAEGTAMSSSVIAIAEGVEIILRREFPQVHQPKL</sequence>
<comment type="caution">
    <text evidence="1">The sequence shown here is derived from an EMBL/GenBank/DDBJ whole genome shotgun (WGS) entry which is preliminary data.</text>
</comment>
<evidence type="ECO:0000313" key="1">
    <source>
        <dbReference type="EMBL" id="GMF25336.1"/>
    </source>
</evidence>
<dbReference type="Proteomes" id="UP001165083">
    <property type="component" value="Unassembled WGS sequence"/>
</dbReference>
<dbReference type="OrthoDB" id="1668230at2759"/>
<organism evidence="1 2">
    <name type="scientific">Phytophthora lilii</name>
    <dbReference type="NCBI Taxonomy" id="2077276"/>
    <lineage>
        <taxon>Eukaryota</taxon>
        <taxon>Sar</taxon>
        <taxon>Stramenopiles</taxon>
        <taxon>Oomycota</taxon>
        <taxon>Peronosporomycetes</taxon>
        <taxon>Peronosporales</taxon>
        <taxon>Peronosporaceae</taxon>
        <taxon>Phytophthora</taxon>
    </lineage>
</organism>
<accession>A0A9W6X0D9</accession>
<proteinExistence type="predicted"/>
<reference evidence="1" key="1">
    <citation type="submission" date="2023-04" db="EMBL/GenBank/DDBJ databases">
        <title>Phytophthora lilii NBRC 32176.</title>
        <authorList>
            <person name="Ichikawa N."/>
            <person name="Sato H."/>
            <person name="Tonouchi N."/>
        </authorList>
    </citation>
    <scope>NUCLEOTIDE SEQUENCE</scope>
    <source>
        <strain evidence="1">NBRC 32176</strain>
    </source>
</reference>
<protein>
    <submittedName>
        <fullName evidence="1">Unnamed protein product</fullName>
    </submittedName>
</protein>
<dbReference type="EMBL" id="BSXW01000549">
    <property type="protein sequence ID" value="GMF25336.1"/>
    <property type="molecule type" value="Genomic_DNA"/>
</dbReference>
<gene>
    <name evidence="1" type="ORF">Plil01_001044400</name>
</gene>
<dbReference type="AlphaFoldDB" id="A0A9W6X0D9"/>
<name>A0A9W6X0D9_9STRA</name>
<evidence type="ECO:0000313" key="2">
    <source>
        <dbReference type="Proteomes" id="UP001165083"/>
    </source>
</evidence>